<dbReference type="SUPFAM" id="SSF56935">
    <property type="entry name" value="Porins"/>
    <property type="match status" value="1"/>
</dbReference>
<sequence>MTAGAGLEFEYLAGARTGAMGEIGSALENDISLLPYNPAGLANLTESQVGFDYMLGFGDLSFCRFVYNLPTDIGSFAVSLSSFDAGSAELNFADGTVRVIKAQTDVVFTFSYAKEFFKGIPIGFSGKVISSSLAERSAVQAFAIDAGGLFRVPVEGLRVGVCLQNMGGGLNYLTQAEPLPATLRAGLSYELLEFGMIGGLEFKWLLNEGKIIPSLGGEYKFSENLAFRFGYIFGNTEGMTFGLGFNIKRYTFDYAISLVKDIAPFGNQRLGFKMQL</sequence>
<proteinExistence type="predicted"/>
<dbReference type="AlphaFoldDB" id="A0A2M7SBN7"/>
<organism evidence="1 2">
    <name type="scientific">Candidatus Desantisbacteria bacterium CG_4_10_14_0_8_um_filter_48_22</name>
    <dbReference type="NCBI Taxonomy" id="1974543"/>
    <lineage>
        <taxon>Bacteria</taxon>
        <taxon>Candidatus Desantisiibacteriota</taxon>
    </lineage>
</organism>
<dbReference type="NCBIfam" id="NF033709">
    <property type="entry name" value="PorV_fam"/>
    <property type="match status" value="1"/>
</dbReference>
<reference evidence="2" key="1">
    <citation type="submission" date="2017-09" db="EMBL/GenBank/DDBJ databases">
        <title>Depth-based differentiation of microbial function through sediment-hosted aquifers and enrichment of novel symbionts in the deep terrestrial subsurface.</title>
        <authorList>
            <person name="Probst A.J."/>
            <person name="Ladd B."/>
            <person name="Jarett J.K."/>
            <person name="Geller-Mcgrath D.E."/>
            <person name="Sieber C.M.K."/>
            <person name="Emerson J.B."/>
            <person name="Anantharaman K."/>
            <person name="Thomas B.C."/>
            <person name="Malmstrom R."/>
            <person name="Stieglmeier M."/>
            <person name="Klingl A."/>
            <person name="Woyke T."/>
            <person name="Ryan C.M."/>
            <person name="Banfield J.F."/>
        </authorList>
    </citation>
    <scope>NUCLEOTIDE SEQUENCE [LARGE SCALE GENOMIC DNA]</scope>
</reference>
<protein>
    <recommendedName>
        <fullName evidence="3">PorV/PorQ family protein</fullName>
    </recommendedName>
</protein>
<evidence type="ECO:0008006" key="3">
    <source>
        <dbReference type="Google" id="ProtNLM"/>
    </source>
</evidence>
<evidence type="ECO:0000313" key="2">
    <source>
        <dbReference type="Proteomes" id="UP000229307"/>
    </source>
</evidence>
<dbReference type="Proteomes" id="UP000229307">
    <property type="component" value="Unassembled WGS sequence"/>
</dbReference>
<name>A0A2M7SBN7_9BACT</name>
<gene>
    <name evidence="1" type="ORF">COY52_05740</name>
</gene>
<dbReference type="Gene3D" id="2.40.160.60">
    <property type="entry name" value="Outer membrane protein transport protein (OMPP1/FadL/TodX)"/>
    <property type="match status" value="1"/>
</dbReference>
<comment type="caution">
    <text evidence="1">The sequence shown here is derived from an EMBL/GenBank/DDBJ whole genome shotgun (WGS) entry which is preliminary data.</text>
</comment>
<accession>A0A2M7SBN7</accession>
<evidence type="ECO:0000313" key="1">
    <source>
        <dbReference type="EMBL" id="PIZ16911.1"/>
    </source>
</evidence>
<dbReference type="EMBL" id="PFMR01000153">
    <property type="protein sequence ID" value="PIZ16911.1"/>
    <property type="molecule type" value="Genomic_DNA"/>
</dbReference>